<keyword evidence="2" id="KW-1133">Transmembrane helix</keyword>
<feature type="compositionally biased region" description="Polar residues" evidence="1">
    <location>
        <begin position="200"/>
        <end position="212"/>
    </location>
</feature>
<dbReference type="Proteomes" id="UP001190700">
    <property type="component" value="Unassembled WGS sequence"/>
</dbReference>
<evidence type="ECO:0000313" key="3">
    <source>
        <dbReference type="EMBL" id="KAK3259981.1"/>
    </source>
</evidence>
<proteinExistence type="predicted"/>
<evidence type="ECO:0000256" key="2">
    <source>
        <dbReference type="SAM" id="Phobius"/>
    </source>
</evidence>
<name>A0AAE0KTA1_9CHLO</name>
<gene>
    <name evidence="3" type="ORF">CYMTET_31047</name>
</gene>
<organism evidence="3 4">
    <name type="scientific">Cymbomonas tetramitiformis</name>
    <dbReference type="NCBI Taxonomy" id="36881"/>
    <lineage>
        <taxon>Eukaryota</taxon>
        <taxon>Viridiplantae</taxon>
        <taxon>Chlorophyta</taxon>
        <taxon>Pyramimonadophyceae</taxon>
        <taxon>Pyramimonadales</taxon>
        <taxon>Pyramimonadaceae</taxon>
        <taxon>Cymbomonas</taxon>
    </lineage>
</organism>
<dbReference type="EMBL" id="LGRX02018325">
    <property type="protein sequence ID" value="KAK3259981.1"/>
    <property type="molecule type" value="Genomic_DNA"/>
</dbReference>
<feature type="compositionally biased region" description="Basic residues" evidence="1">
    <location>
        <begin position="17"/>
        <end position="28"/>
    </location>
</feature>
<evidence type="ECO:0000313" key="4">
    <source>
        <dbReference type="Proteomes" id="UP001190700"/>
    </source>
</evidence>
<accession>A0AAE0KTA1</accession>
<feature type="transmembrane region" description="Helical" evidence="2">
    <location>
        <begin position="131"/>
        <end position="154"/>
    </location>
</feature>
<protein>
    <submittedName>
        <fullName evidence="3">Uncharacterized protein</fullName>
    </submittedName>
</protein>
<keyword evidence="2" id="KW-0472">Membrane</keyword>
<feature type="compositionally biased region" description="Pro residues" evidence="1">
    <location>
        <begin position="240"/>
        <end position="254"/>
    </location>
</feature>
<keyword evidence="4" id="KW-1185">Reference proteome</keyword>
<feature type="compositionally biased region" description="Polar residues" evidence="1">
    <location>
        <begin position="277"/>
        <end position="315"/>
    </location>
</feature>
<dbReference type="AlphaFoldDB" id="A0AAE0KTA1"/>
<comment type="caution">
    <text evidence="3">The sequence shown here is derived from an EMBL/GenBank/DDBJ whole genome shotgun (WGS) entry which is preliminary data.</text>
</comment>
<keyword evidence="2" id="KW-0812">Transmembrane</keyword>
<evidence type="ECO:0000256" key="1">
    <source>
        <dbReference type="SAM" id="MobiDB-lite"/>
    </source>
</evidence>
<feature type="region of interest" description="Disordered" evidence="1">
    <location>
        <begin position="1"/>
        <end position="37"/>
    </location>
</feature>
<sequence length="331" mass="34426">MAFHRGTGQTIPLSAHLSHRANTRRAWRGKQDNGTATARTAVRVRRGRLLERTLLRLRTWRAADAFQHAIDGNATDRFDALCYLAGGKPVMLEDLSVRRLLLFSVAEEDSEDDDEGLPPPRQALGCGRPPLGFGYSALTSLAVCMLFIVCAAAVPSAALAFGGVSMGAEAAPPVGGVVDGHHGHPEMLLATTTAFRTSSIDNRGLGSTQNYPTHDLSAAPEHTAPTTRSVVLPPVSAPTLPMPPSPGGGAPPSPAHSELPSPDYTPPASDEEGEGGQSSIDYNSIGTFSFFCSTRDSSGSANTEYASEGSGTNSPGRCDSGTGSPGRCGSG</sequence>
<feature type="region of interest" description="Disordered" evidence="1">
    <location>
        <begin position="200"/>
        <end position="331"/>
    </location>
</feature>
<reference evidence="3 4" key="1">
    <citation type="journal article" date="2015" name="Genome Biol. Evol.">
        <title>Comparative Genomics of a Bacterivorous Green Alga Reveals Evolutionary Causalities and Consequences of Phago-Mixotrophic Mode of Nutrition.</title>
        <authorList>
            <person name="Burns J.A."/>
            <person name="Paasch A."/>
            <person name="Narechania A."/>
            <person name="Kim E."/>
        </authorList>
    </citation>
    <scope>NUCLEOTIDE SEQUENCE [LARGE SCALE GENOMIC DNA]</scope>
    <source>
        <strain evidence="3 4">PLY_AMNH</strain>
    </source>
</reference>